<dbReference type="InterPro" id="IPR045745">
    <property type="entry name" value="HTH_58_Actinobacteria-type"/>
</dbReference>
<proteinExistence type="predicted"/>
<dbReference type="Pfam" id="PF19575">
    <property type="entry name" value="HTH_58"/>
    <property type="match status" value="1"/>
</dbReference>
<comment type="caution">
    <text evidence="2">The sequence shown here is derived from an EMBL/GenBank/DDBJ whole genome shotgun (WGS) entry which is preliminary data.</text>
</comment>
<organism evidence="2 3">
    <name type="scientific">Saccharopolyspora erythraea</name>
    <name type="common">Streptomyces erythraeus</name>
    <dbReference type="NCBI Taxonomy" id="1836"/>
    <lineage>
        <taxon>Bacteria</taxon>
        <taxon>Bacillati</taxon>
        <taxon>Actinomycetota</taxon>
        <taxon>Actinomycetes</taxon>
        <taxon>Pseudonocardiales</taxon>
        <taxon>Pseudonocardiaceae</taxon>
        <taxon>Saccharopolyspora</taxon>
    </lineage>
</organism>
<gene>
    <name evidence="2" type="ORF">GCM10009533_30200</name>
</gene>
<evidence type="ECO:0000313" key="3">
    <source>
        <dbReference type="Proteomes" id="UP001500729"/>
    </source>
</evidence>
<protein>
    <recommendedName>
        <fullName evidence="1">Helix-turn-helix domain-containing protein</fullName>
    </recommendedName>
</protein>
<reference evidence="3" key="1">
    <citation type="journal article" date="2019" name="Int. J. Syst. Evol. Microbiol.">
        <title>The Global Catalogue of Microorganisms (GCM) 10K type strain sequencing project: providing services to taxonomists for standard genome sequencing and annotation.</title>
        <authorList>
            <consortium name="The Broad Institute Genomics Platform"/>
            <consortium name="The Broad Institute Genome Sequencing Center for Infectious Disease"/>
            <person name="Wu L."/>
            <person name="Ma J."/>
        </authorList>
    </citation>
    <scope>NUCLEOTIDE SEQUENCE [LARGE SCALE GENOMIC DNA]</scope>
    <source>
        <strain evidence="3">JCM 10303</strain>
    </source>
</reference>
<name>A0ABP3MZF6_SACER</name>
<evidence type="ECO:0000313" key="2">
    <source>
        <dbReference type="EMBL" id="GAA0528896.1"/>
    </source>
</evidence>
<sequence>MPRYLTPREERELAEQLATDYTVHGASIRILMFDVGMSYGAVHLLLTEVAGIALRKRGGASDHALARREFDDLDAPHDLAAPFSWNFAKGARITELAQQHQLYPYTVWRLLLLTDVRRPRRLNRAPYGSRRRDRL</sequence>
<keyword evidence="3" id="KW-1185">Reference proteome</keyword>
<dbReference type="EMBL" id="BAAAGS010000017">
    <property type="protein sequence ID" value="GAA0528896.1"/>
    <property type="molecule type" value="Genomic_DNA"/>
</dbReference>
<accession>A0ABP3MZF6</accession>
<evidence type="ECO:0000259" key="1">
    <source>
        <dbReference type="Pfam" id="PF19575"/>
    </source>
</evidence>
<dbReference type="Proteomes" id="UP001500729">
    <property type="component" value="Unassembled WGS sequence"/>
</dbReference>
<feature type="domain" description="Helix-turn-helix" evidence="1">
    <location>
        <begin position="8"/>
        <end position="61"/>
    </location>
</feature>